<dbReference type="InterPro" id="IPR011852">
    <property type="entry name" value="TRAP_TAXI"/>
</dbReference>
<dbReference type="Pfam" id="PF16868">
    <property type="entry name" value="NMT1_3"/>
    <property type="match status" value="1"/>
</dbReference>
<dbReference type="EMBL" id="JAHXRI010000010">
    <property type="protein sequence ID" value="MBZ1351352.1"/>
    <property type="molecule type" value="Genomic_DNA"/>
</dbReference>
<dbReference type="Gene3D" id="3.40.190.10">
    <property type="entry name" value="Periplasmic binding protein-like II"/>
    <property type="match status" value="2"/>
</dbReference>
<dbReference type="Proteomes" id="UP000739565">
    <property type="component" value="Unassembled WGS sequence"/>
</dbReference>
<feature type="transmembrane region" description="Helical" evidence="1">
    <location>
        <begin position="33"/>
        <end position="51"/>
    </location>
</feature>
<keyword evidence="1" id="KW-0472">Membrane</keyword>
<dbReference type="PANTHER" id="PTHR42941:SF1">
    <property type="entry name" value="SLL1037 PROTEIN"/>
    <property type="match status" value="1"/>
</dbReference>
<evidence type="ECO:0000313" key="3">
    <source>
        <dbReference type="Proteomes" id="UP000739565"/>
    </source>
</evidence>
<protein>
    <submittedName>
        <fullName evidence="2">TRAP transporter substrate-binding protein</fullName>
    </submittedName>
</protein>
<dbReference type="SUPFAM" id="SSF53850">
    <property type="entry name" value="Periplasmic binding protein-like II"/>
    <property type="match status" value="1"/>
</dbReference>
<dbReference type="AlphaFoldDB" id="A0A953T5W0"/>
<proteinExistence type="predicted"/>
<evidence type="ECO:0000313" key="2">
    <source>
        <dbReference type="EMBL" id="MBZ1351352.1"/>
    </source>
</evidence>
<organism evidence="2 3">
    <name type="scientific">Zwartia hollandica</name>
    <dbReference type="NCBI Taxonomy" id="324606"/>
    <lineage>
        <taxon>Bacteria</taxon>
        <taxon>Pseudomonadati</taxon>
        <taxon>Pseudomonadota</taxon>
        <taxon>Betaproteobacteria</taxon>
        <taxon>Burkholderiales</taxon>
        <taxon>Alcaligenaceae</taxon>
        <taxon>Zwartia</taxon>
    </lineage>
</organism>
<keyword evidence="1" id="KW-1133">Transmembrane helix</keyword>
<dbReference type="PANTHER" id="PTHR42941">
    <property type="entry name" value="SLL1037 PROTEIN"/>
    <property type="match status" value="1"/>
</dbReference>
<gene>
    <name evidence="2" type="ORF">KZZ10_11915</name>
</gene>
<dbReference type="RefSeq" id="WP_259661759.1">
    <property type="nucleotide sequence ID" value="NZ_JAHXRI010000010.1"/>
</dbReference>
<name>A0A953T5W0_9BURK</name>
<reference evidence="2" key="1">
    <citation type="submission" date="2021-07" db="EMBL/GenBank/DDBJ databases">
        <title>New genus and species of the family Alcaligenaceae.</title>
        <authorList>
            <person name="Hahn M.W."/>
        </authorList>
    </citation>
    <scope>NUCLEOTIDE SEQUENCE</scope>
    <source>
        <strain evidence="2">LF4-65</strain>
    </source>
</reference>
<keyword evidence="3" id="KW-1185">Reference proteome</keyword>
<comment type="caution">
    <text evidence="2">The sequence shown here is derived from an EMBL/GenBank/DDBJ whole genome shotgun (WGS) entry which is preliminary data.</text>
</comment>
<sequence>MDNYKTEIREHVVAAYETVCDELRTWKQFALEAWPLLSLLLLGIAVAVWLAKPAPPKHIQMATGSEGGSYEILAKKYADYFALHGVTIELVRTTGAQENIARIKDPKDPLQAAFVQSGLIDEKQAEGLMSLGSVGYEPMWFFFRNDLIDREQIRSENFLTHPIAIGEPGSGTHQHVMNLIRINEFKDISGLREISNAEGVKAFQEGKVLSIVLVDGMDAKNVQTLLNDPRATLVEFDRAAAYSRLLPYYHTLTIPKGALSLSLNEPRQNMETIASTTNLIIDKSLHPAIQLLFLQAASKINGGRSFFASYGEFPAYKDSVTPESDVAKSYFQKGAPTLLEYLPFWLAEFVDRLLILILPLFAFGYPIIKSMPSYRLNRAKARINDVYLALKRFEQELRDNFDRAQTDVYMAKIAELDTRASTLRVPRSLVSDYFSLRSSIDFVRTMILNKSSPLPLSTT</sequence>
<keyword evidence="1" id="KW-0812">Transmembrane</keyword>
<evidence type="ECO:0000256" key="1">
    <source>
        <dbReference type="SAM" id="Phobius"/>
    </source>
</evidence>
<accession>A0A953T5W0</accession>